<evidence type="ECO:0000256" key="4">
    <source>
        <dbReference type="ARBA" id="ARBA00022801"/>
    </source>
</evidence>
<feature type="binding site" evidence="6">
    <location>
        <position position="195"/>
    </location>
    <ligand>
        <name>substrate</name>
    </ligand>
</feature>
<protein>
    <recommendedName>
        <fullName evidence="3 6">Glutaminase</fullName>
        <ecNumber evidence="3 6">3.5.1.2</ecNumber>
    </recommendedName>
</protein>
<dbReference type="InterPro" id="IPR015868">
    <property type="entry name" value="Glutaminase"/>
</dbReference>
<gene>
    <name evidence="6 7" type="primary">glsA</name>
    <name evidence="7" type="ORF">H8S47_12200</name>
</gene>
<dbReference type="NCBIfam" id="TIGR03814">
    <property type="entry name" value="Gln_ase"/>
    <property type="match status" value="1"/>
</dbReference>
<feature type="binding site" evidence="6">
    <location>
        <position position="67"/>
    </location>
    <ligand>
        <name>substrate</name>
    </ligand>
</feature>
<keyword evidence="8" id="KW-1185">Reference proteome</keyword>
<feature type="binding site" evidence="6">
    <location>
        <position position="162"/>
    </location>
    <ligand>
        <name>substrate</name>
    </ligand>
</feature>
<proteinExistence type="inferred from homology"/>
<evidence type="ECO:0000256" key="1">
    <source>
        <dbReference type="ARBA" id="ARBA00011076"/>
    </source>
</evidence>
<feature type="binding site" evidence="6">
    <location>
        <position position="116"/>
    </location>
    <ligand>
        <name>substrate</name>
    </ligand>
</feature>
<evidence type="ECO:0000313" key="8">
    <source>
        <dbReference type="Proteomes" id="UP000597613"/>
    </source>
</evidence>
<keyword evidence="6" id="KW-0007">Acetylation</keyword>
<dbReference type="Pfam" id="PF04960">
    <property type="entry name" value="Glutaminase"/>
    <property type="match status" value="1"/>
</dbReference>
<comment type="subunit">
    <text evidence="2 6">Homotetramer.</text>
</comment>
<sequence>MIPDFTAFCGELARLFEDVRQHRGGGVASYIPQLARADVDGFAVAVCTIDGQRFSIGDTTTRYCVQSTCKPINYAIALDQLGIDTVHPHVGREPSGHSFNEITLNARGLPHNPMINAGAIMCASLIAPDLSAADRFDTVLQTWGKLAGQPSVGFDNAVFLSERDTADRNFALAYFMRENGAFPDGTDLKATLDLYFQCCSITVDAPGMATIAATFANGGVCPLSNERVFTADPTKNCLSLMASCGLYDFSGEFAFTVGLPAKSGVSGALFITIADVCGIAIWSPRLDALGNSVRGVEFARRLAKAFAFDGLPETGD</sequence>
<dbReference type="PANTHER" id="PTHR12544:SF29">
    <property type="entry name" value="GLUTAMINASE"/>
    <property type="match status" value="1"/>
</dbReference>
<dbReference type="InterPro" id="IPR012338">
    <property type="entry name" value="Beta-lactam/transpept-like"/>
</dbReference>
<dbReference type="EMBL" id="JACONT010000025">
    <property type="protein sequence ID" value="MBC3942437.1"/>
    <property type="molecule type" value="Genomic_DNA"/>
</dbReference>
<dbReference type="GO" id="GO:0004359">
    <property type="term" value="F:glutaminase activity"/>
    <property type="evidence" value="ECO:0007669"/>
    <property type="project" value="UniProtKB-EC"/>
</dbReference>
<evidence type="ECO:0000256" key="6">
    <source>
        <dbReference type="HAMAP-Rule" id="MF_00313"/>
    </source>
</evidence>
<feature type="binding site" evidence="6">
    <location>
        <position position="169"/>
    </location>
    <ligand>
        <name>substrate</name>
    </ligand>
</feature>
<dbReference type="Proteomes" id="UP000597613">
    <property type="component" value="Unassembled WGS sequence"/>
</dbReference>
<evidence type="ECO:0000256" key="5">
    <source>
        <dbReference type="ARBA" id="ARBA00049534"/>
    </source>
</evidence>
<dbReference type="RefSeq" id="WP_187504128.1">
    <property type="nucleotide sequence ID" value="NZ_CP162536.1"/>
</dbReference>
<dbReference type="Gene3D" id="3.40.710.10">
    <property type="entry name" value="DD-peptidase/beta-lactamase superfamily"/>
    <property type="match status" value="1"/>
</dbReference>
<reference evidence="7 8" key="1">
    <citation type="submission" date="2020-08" db="EMBL/GenBank/DDBJ databases">
        <title>Putative novel bacterial strains isolated from necrotic wheat leaf tissues caused by Xanthomonas translucens.</title>
        <authorList>
            <person name="Tambong J.T."/>
        </authorList>
    </citation>
    <scope>NUCLEOTIDE SEQUENCE [LARGE SCALE GENOMIC DNA]</scope>
    <source>
        <strain evidence="8">DOAB 1063</strain>
    </source>
</reference>
<feature type="binding site" evidence="6">
    <location>
        <position position="247"/>
    </location>
    <ligand>
        <name>substrate</name>
    </ligand>
</feature>
<dbReference type="SUPFAM" id="SSF56601">
    <property type="entry name" value="beta-lactamase/transpeptidase-like"/>
    <property type="match status" value="1"/>
</dbReference>
<dbReference type="EC" id="3.5.1.2" evidence="3 6"/>
<organism evidence="7 8">
    <name type="scientific">Sphingomonas albertensis</name>
    <dbReference type="NCBI Taxonomy" id="2762591"/>
    <lineage>
        <taxon>Bacteria</taxon>
        <taxon>Pseudomonadati</taxon>
        <taxon>Pseudomonadota</taxon>
        <taxon>Alphaproteobacteria</taxon>
        <taxon>Sphingomonadales</taxon>
        <taxon>Sphingomonadaceae</taxon>
        <taxon>Sphingomonas</taxon>
    </lineage>
</organism>
<name>A0ABR7AQ65_9SPHN</name>
<comment type="catalytic activity">
    <reaction evidence="5 6">
        <text>L-glutamine + H2O = L-glutamate + NH4(+)</text>
        <dbReference type="Rhea" id="RHEA:15889"/>
        <dbReference type="ChEBI" id="CHEBI:15377"/>
        <dbReference type="ChEBI" id="CHEBI:28938"/>
        <dbReference type="ChEBI" id="CHEBI:29985"/>
        <dbReference type="ChEBI" id="CHEBI:58359"/>
        <dbReference type="EC" id="3.5.1.2"/>
    </reaction>
</comment>
<evidence type="ECO:0000256" key="2">
    <source>
        <dbReference type="ARBA" id="ARBA00011881"/>
    </source>
</evidence>
<evidence type="ECO:0000256" key="3">
    <source>
        <dbReference type="ARBA" id="ARBA00012918"/>
    </source>
</evidence>
<keyword evidence="4 6" id="KW-0378">Hydrolase</keyword>
<dbReference type="HAMAP" id="MF_00313">
    <property type="entry name" value="Glutaminase"/>
    <property type="match status" value="1"/>
</dbReference>
<comment type="caution">
    <text evidence="7">The sequence shown here is derived from an EMBL/GenBank/DDBJ whole genome shotgun (WGS) entry which is preliminary data.</text>
</comment>
<accession>A0ABR7AQ65</accession>
<dbReference type="PANTHER" id="PTHR12544">
    <property type="entry name" value="GLUTAMINASE"/>
    <property type="match status" value="1"/>
</dbReference>
<feature type="binding site" evidence="6">
    <location>
        <position position="265"/>
    </location>
    <ligand>
        <name>substrate</name>
    </ligand>
</feature>
<evidence type="ECO:0000313" key="7">
    <source>
        <dbReference type="EMBL" id="MBC3942437.1"/>
    </source>
</evidence>
<comment type="similarity">
    <text evidence="1 6">Belongs to the glutaminase family.</text>
</comment>